<evidence type="ECO:0000256" key="1">
    <source>
        <dbReference type="ARBA" id="ARBA00005384"/>
    </source>
</evidence>
<dbReference type="Gene3D" id="3.90.1150.10">
    <property type="entry name" value="Aspartate Aminotransferase, domain 1"/>
    <property type="match status" value="1"/>
</dbReference>
<dbReference type="InterPro" id="IPR015422">
    <property type="entry name" value="PyrdxlP-dep_Trfase_small"/>
</dbReference>
<proteinExistence type="inferred from homology"/>
<comment type="caution">
    <text evidence="7">The sequence shown here is derived from an EMBL/GenBank/DDBJ whole genome shotgun (WGS) entry which is preliminary data.</text>
</comment>
<reference evidence="7 8" key="1">
    <citation type="submission" date="2022-06" db="EMBL/GenBank/DDBJ databases">
        <title>Genomic Encyclopedia of Type Strains, Phase I: the one thousand microbial genomes (KMG-I) project.</title>
        <authorList>
            <person name="Kyrpides N."/>
        </authorList>
    </citation>
    <scope>NUCLEOTIDE SEQUENCE [LARGE SCALE GENOMIC DNA]</scope>
    <source>
        <strain evidence="7 8">DSM 43889</strain>
    </source>
</reference>
<dbReference type="CDD" id="cd00609">
    <property type="entry name" value="AAT_like"/>
    <property type="match status" value="1"/>
</dbReference>
<evidence type="ECO:0000256" key="3">
    <source>
        <dbReference type="ARBA" id="ARBA00023015"/>
    </source>
</evidence>
<accession>A0ABT1JG15</accession>
<evidence type="ECO:0000256" key="2">
    <source>
        <dbReference type="ARBA" id="ARBA00022898"/>
    </source>
</evidence>
<name>A0ABT1JG15_ACTCY</name>
<dbReference type="CDD" id="cd07377">
    <property type="entry name" value="WHTH_GntR"/>
    <property type="match status" value="1"/>
</dbReference>
<dbReference type="PANTHER" id="PTHR46577:SF1">
    <property type="entry name" value="HTH-TYPE TRANSCRIPTIONAL REGULATORY PROTEIN GABR"/>
    <property type="match status" value="1"/>
</dbReference>
<dbReference type="InterPro" id="IPR015424">
    <property type="entry name" value="PyrdxlP-dep_Trfase"/>
</dbReference>
<dbReference type="Gene3D" id="3.40.640.10">
    <property type="entry name" value="Type I PLP-dependent aspartate aminotransferase-like (Major domain)"/>
    <property type="match status" value="1"/>
</dbReference>
<dbReference type="Pfam" id="PF00155">
    <property type="entry name" value="Aminotran_1_2"/>
    <property type="match status" value="1"/>
</dbReference>
<evidence type="ECO:0000256" key="4">
    <source>
        <dbReference type="ARBA" id="ARBA00023125"/>
    </source>
</evidence>
<dbReference type="InterPro" id="IPR051446">
    <property type="entry name" value="HTH_trans_reg/aminotransferase"/>
</dbReference>
<dbReference type="Pfam" id="PF00392">
    <property type="entry name" value="GntR"/>
    <property type="match status" value="1"/>
</dbReference>
<evidence type="ECO:0000259" key="6">
    <source>
        <dbReference type="PROSITE" id="PS50949"/>
    </source>
</evidence>
<keyword evidence="3" id="KW-0805">Transcription regulation</keyword>
<dbReference type="InterPro" id="IPR036388">
    <property type="entry name" value="WH-like_DNA-bd_sf"/>
</dbReference>
<evidence type="ECO:0000313" key="8">
    <source>
        <dbReference type="Proteomes" id="UP000791080"/>
    </source>
</evidence>
<keyword evidence="7" id="KW-0032">Aminotransferase</keyword>
<feature type="domain" description="HTH gntR-type" evidence="6">
    <location>
        <begin position="3"/>
        <end position="69"/>
    </location>
</feature>
<dbReference type="InterPro" id="IPR036390">
    <property type="entry name" value="WH_DNA-bd_sf"/>
</dbReference>
<dbReference type="EMBL" id="AUBJ02000001">
    <property type="protein sequence ID" value="MCP2331108.1"/>
    <property type="molecule type" value="Genomic_DNA"/>
</dbReference>
<evidence type="ECO:0000313" key="7">
    <source>
        <dbReference type="EMBL" id="MCP2331108.1"/>
    </source>
</evidence>
<sequence>MSHDSGTRIAADLRAWIAAAAPGARLPSTRTLVARYGASPITVQRALRVLVDQGVVETRPGVGSFVRAPRIARPRDYGWQTAALGAPATRPPVSTALRSTPNDVTALNSAYPDRELLPERLVRAAFSRAARGDVALTRPPPAGLPELQAWFAAELAAATPGGVSPPTPGDAIVLPGSQSGLGSTFRALVGAGQPLLVESPTYWGAISAAARTGVRMVPVASGAHGPDPDEVADAFARTGARVFYAQPHFANPTGARWSPDLAERILDVVRRHRAFLVEDDWAHDLGITAESAPLAARDDAGHVVYLRTLTKSVSPSVRVAAVLARGPVRERLLADVQAESLYVSGLLQAVALDVVTQPAWRTHLRSLRRALAARRDLLADALHEHVPTARVEAVPEGGLGLWVRLPDAVDVHRLARDCEAEGVVVVPGDGWFPAEPTGSYLRLTYSGPDPGAFPDAARRLGDAVARQLP</sequence>
<dbReference type="Proteomes" id="UP000791080">
    <property type="component" value="Unassembled WGS sequence"/>
</dbReference>
<dbReference type="SUPFAM" id="SSF46785">
    <property type="entry name" value="Winged helix' DNA-binding domain"/>
    <property type="match status" value="1"/>
</dbReference>
<keyword evidence="8" id="KW-1185">Reference proteome</keyword>
<dbReference type="InterPro" id="IPR004839">
    <property type="entry name" value="Aminotransferase_I/II_large"/>
</dbReference>
<organism evidence="7 8">
    <name type="scientific">Actinoalloteichus caeruleus DSM 43889</name>
    <dbReference type="NCBI Taxonomy" id="1120930"/>
    <lineage>
        <taxon>Bacteria</taxon>
        <taxon>Bacillati</taxon>
        <taxon>Actinomycetota</taxon>
        <taxon>Actinomycetes</taxon>
        <taxon>Pseudonocardiales</taxon>
        <taxon>Pseudonocardiaceae</taxon>
        <taxon>Actinoalloteichus</taxon>
        <taxon>Actinoalloteichus cyanogriseus</taxon>
    </lineage>
</organism>
<evidence type="ECO:0000256" key="5">
    <source>
        <dbReference type="ARBA" id="ARBA00023163"/>
    </source>
</evidence>
<dbReference type="RefSeq" id="WP_026420500.1">
    <property type="nucleotide sequence ID" value="NZ_AUBJ02000001.1"/>
</dbReference>
<dbReference type="InterPro" id="IPR015421">
    <property type="entry name" value="PyrdxlP-dep_Trfase_major"/>
</dbReference>
<dbReference type="PANTHER" id="PTHR46577">
    <property type="entry name" value="HTH-TYPE TRANSCRIPTIONAL REGULATORY PROTEIN GABR"/>
    <property type="match status" value="1"/>
</dbReference>
<dbReference type="GO" id="GO:0003677">
    <property type="term" value="F:DNA binding"/>
    <property type="evidence" value="ECO:0007669"/>
    <property type="project" value="UniProtKB-KW"/>
</dbReference>
<dbReference type="SUPFAM" id="SSF53383">
    <property type="entry name" value="PLP-dependent transferases"/>
    <property type="match status" value="1"/>
</dbReference>
<keyword evidence="5" id="KW-0804">Transcription</keyword>
<dbReference type="GO" id="GO:0008483">
    <property type="term" value="F:transaminase activity"/>
    <property type="evidence" value="ECO:0007669"/>
    <property type="project" value="UniProtKB-KW"/>
</dbReference>
<keyword evidence="2" id="KW-0663">Pyridoxal phosphate</keyword>
<dbReference type="InterPro" id="IPR000524">
    <property type="entry name" value="Tscrpt_reg_HTH_GntR"/>
</dbReference>
<keyword evidence="7" id="KW-0808">Transferase</keyword>
<gene>
    <name evidence="7" type="ORF">G443_001378</name>
</gene>
<dbReference type="PROSITE" id="PS50949">
    <property type="entry name" value="HTH_GNTR"/>
    <property type="match status" value="1"/>
</dbReference>
<dbReference type="Gene3D" id="1.10.10.10">
    <property type="entry name" value="Winged helix-like DNA-binding domain superfamily/Winged helix DNA-binding domain"/>
    <property type="match status" value="1"/>
</dbReference>
<protein>
    <submittedName>
        <fullName evidence="7">DNA-binding transcriptional regulator, MocR family, contains an aminotransferase domain</fullName>
    </submittedName>
</protein>
<comment type="similarity">
    <text evidence="1">In the C-terminal section; belongs to the class-I pyridoxal-phosphate-dependent aminotransferase family.</text>
</comment>
<dbReference type="SMART" id="SM00345">
    <property type="entry name" value="HTH_GNTR"/>
    <property type="match status" value="1"/>
</dbReference>
<keyword evidence="4 7" id="KW-0238">DNA-binding</keyword>